<dbReference type="InterPro" id="IPR010497">
    <property type="entry name" value="Epoxide_hydro_N"/>
</dbReference>
<dbReference type="AlphaFoldDB" id="A0AAD7CEJ9"/>
<keyword evidence="3 5" id="KW-0378">Hydrolase</keyword>
<keyword evidence="2" id="KW-0058">Aromatic hydrocarbons catabolism</keyword>
<evidence type="ECO:0000256" key="2">
    <source>
        <dbReference type="ARBA" id="ARBA00022797"/>
    </source>
</evidence>
<feature type="domain" description="Epoxide hydrolase N-terminal" evidence="4">
    <location>
        <begin position="2"/>
        <end position="93"/>
    </location>
</feature>
<dbReference type="PIRSF" id="PIRSF001112">
    <property type="entry name" value="Epoxide_hydrolase"/>
    <property type="match status" value="1"/>
</dbReference>
<dbReference type="Pfam" id="PF06441">
    <property type="entry name" value="EHN"/>
    <property type="match status" value="1"/>
</dbReference>
<evidence type="ECO:0000313" key="5">
    <source>
        <dbReference type="EMBL" id="KAJ7646777.1"/>
    </source>
</evidence>
<dbReference type="GO" id="GO:0004301">
    <property type="term" value="F:epoxide hydrolase activity"/>
    <property type="evidence" value="ECO:0007669"/>
    <property type="project" value="TreeGrafter"/>
</dbReference>
<comment type="caution">
    <text evidence="5">The sequence shown here is derived from an EMBL/GenBank/DDBJ whole genome shotgun (WGS) entry which is preliminary data.</text>
</comment>
<dbReference type="PANTHER" id="PTHR21661">
    <property type="entry name" value="EPOXIDE HYDROLASE 1-RELATED"/>
    <property type="match status" value="1"/>
</dbReference>
<evidence type="ECO:0000256" key="3">
    <source>
        <dbReference type="ARBA" id="ARBA00022801"/>
    </source>
</evidence>
<dbReference type="Gene3D" id="3.40.50.1820">
    <property type="entry name" value="alpha/beta hydrolase"/>
    <property type="match status" value="1"/>
</dbReference>
<dbReference type="EMBL" id="JARKIF010000002">
    <property type="protein sequence ID" value="KAJ7646777.1"/>
    <property type="molecule type" value="Genomic_DNA"/>
</dbReference>
<dbReference type="Proteomes" id="UP001221142">
    <property type="component" value="Unassembled WGS sequence"/>
</dbReference>
<evidence type="ECO:0000259" key="4">
    <source>
        <dbReference type="Pfam" id="PF06441"/>
    </source>
</evidence>
<dbReference type="GO" id="GO:0097176">
    <property type="term" value="P:epoxide metabolic process"/>
    <property type="evidence" value="ECO:0007669"/>
    <property type="project" value="TreeGrafter"/>
</dbReference>
<evidence type="ECO:0000256" key="1">
    <source>
        <dbReference type="ARBA" id="ARBA00010088"/>
    </source>
</evidence>
<proteinExistence type="inferred from homology"/>
<evidence type="ECO:0000313" key="6">
    <source>
        <dbReference type="Proteomes" id="UP001221142"/>
    </source>
</evidence>
<dbReference type="InterPro" id="IPR029058">
    <property type="entry name" value="AB_hydrolase_fold"/>
</dbReference>
<dbReference type="PANTHER" id="PTHR21661:SF35">
    <property type="entry name" value="EPOXIDE HYDROLASE"/>
    <property type="match status" value="1"/>
</dbReference>
<keyword evidence="6" id="KW-1185">Reference proteome</keyword>
<dbReference type="SUPFAM" id="SSF53474">
    <property type="entry name" value="alpha/beta-Hydrolases"/>
    <property type="match status" value="1"/>
</dbReference>
<protein>
    <submittedName>
        <fullName evidence="5">Alpha/Beta hydrolase protein</fullName>
    </submittedName>
</protein>
<sequence length="367" mass="41086">MNALVNNTRLPTSDLYPEVGMANGIELATLEQLKNDWVTSFDWEKQQAELNQFAHFTAEIEGLTIHFIHEKSKDPNAIPLLMLHGWPGSFQEFQPVIEPLTQTWTNTTGGKKISYNVVVPSLPGWDFSSPPANNSWTIHDTASPGIPYLRTALQMTGQGAVIGYDLYANYNTTARAAHFVIIPFLPPTPDQIAAQNITLATDEQESENIFVDWSSVGNAYFAEQSTRPKTLGFALYDSPVGQLSWLGWIWKNMSDPNAGTAPSQLTNTAILTSISLFYLTDSFYSSIYIYEQNPNPLNTVYAPPATDAPMFFSQFEFSPLYWPEEYVAKTGNLISYKFYDVGGHFPSWDNPPAIIGDIREMGLYYNV</sequence>
<comment type="similarity">
    <text evidence="1">Belongs to the peptidase S33 family.</text>
</comment>
<accession>A0AAD7CEJ9</accession>
<dbReference type="InterPro" id="IPR016292">
    <property type="entry name" value="Epoxide_hydrolase"/>
</dbReference>
<organism evidence="5 6">
    <name type="scientific">Roridomyces roridus</name>
    <dbReference type="NCBI Taxonomy" id="1738132"/>
    <lineage>
        <taxon>Eukaryota</taxon>
        <taxon>Fungi</taxon>
        <taxon>Dikarya</taxon>
        <taxon>Basidiomycota</taxon>
        <taxon>Agaricomycotina</taxon>
        <taxon>Agaricomycetes</taxon>
        <taxon>Agaricomycetidae</taxon>
        <taxon>Agaricales</taxon>
        <taxon>Marasmiineae</taxon>
        <taxon>Mycenaceae</taxon>
        <taxon>Roridomyces</taxon>
    </lineage>
</organism>
<name>A0AAD7CEJ9_9AGAR</name>
<reference evidence="5" key="1">
    <citation type="submission" date="2023-03" db="EMBL/GenBank/DDBJ databases">
        <title>Massive genome expansion in bonnet fungi (Mycena s.s.) driven by repeated elements and novel gene families across ecological guilds.</title>
        <authorList>
            <consortium name="Lawrence Berkeley National Laboratory"/>
            <person name="Harder C.B."/>
            <person name="Miyauchi S."/>
            <person name="Viragh M."/>
            <person name="Kuo A."/>
            <person name="Thoen E."/>
            <person name="Andreopoulos B."/>
            <person name="Lu D."/>
            <person name="Skrede I."/>
            <person name="Drula E."/>
            <person name="Henrissat B."/>
            <person name="Morin E."/>
            <person name="Kohler A."/>
            <person name="Barry K."/>
            <person name="LaButti K."/>
            <person name="Morin E."/>
            <person name="Salamov A."/>
            <person name="Lipzen A."/>
            <person name="Mereny Z."/>
            <person name="Hegedus B."/>
            <person name="Baldrian P."/>
            <person name="Stursova M."/>
            <person name="Weitz H."/>
            <person name="Taylor A."/>
            <person name="Grigoriev I.V."/>
            <person name="Nagy L.G."/>
            <person name="Martin F."/>
            <person name="Kauserud H."/>
        </authorList>
    </citation>
    <scope>NUCLEOTIDE SEQUENCE</scope>
    <source>
        <strain evidence="5">9284</strain>
    </source>
</reference>
<gene>
    <name evidence="5" type="ORF">FB45DRAFT_1098892</name>
</gene>